<dbReference type="Gene3D" id="2.40.50.1020">
    <property type="entry name" value="LytTr DNA-binding domain"/>
    <property type="match status" value="1"/>
</dbReference>
<dbReference type="InterPro" id="IPR007492">
    <property type="entry name" value="LytTR_DNA-bd_dom"/>
</dbReference>
<dbReference type="PANTHER" id="PTHR37299:SF1">
    <property type="entry name" value="STAGE 0 SPORULATION PROTEIN A HOMOLOG"/>
    <property type="match status" value="1"/>
</dbReference>
<proteinExistence type="predicted"/>
<dbReference type="InterPro" id="IPR046947">
    <property type="entry name" value="LytR-like"/>
</dbReference>
<evidence type="ECO:0000259" key="2">
    <source>
        <dbReference type="PROSITE" id="PS50110"/>
    </source>
</evidence>
<dbReference type="Proteomes" id="UP000192276">
    <property type="component" value="Unassembled WGS sequence"/>
</dbReference>
<dbReference type="OrthoDB" id="2168082at2"/>
<dbReference type="GO" id="GO:0003677">
    <property type="term" value="F:DNA binding"/>
    <property type="evidence" value="ECO:0007669"/>
    <property type="project" value="UniProtKB-KW"/>
</dbReference>
<evidence type="ECO:0000256" key="1">
    <source>
        <dbReference type="PROSITE-ProRule" id="PRU00169"/>
    </source>
</evidence>
<evidence type="ECO:0000313" key="5">
    <source>
        <dbReference type="Proteomes" id="UP000192276"/>
    </source>
</evidence>
<feature type="domain" description="Response regulatory" evidence="2">
    <location>
        <begin position="8"/>
        <end position="119"/>
    </location>
</feature>
<reference evidence="5" key="1">
    <citation type="submission" date="2016-04" db="EMBL/GenBank/DDBJ databases">
        <authorList>
            <person name="Chen L."/>
            <person name="Zhuang W."/>
            <person name="Wang G."/>
        </authorList>
    </citation>
    <scope>NUCLEOTIDE SEQUENCE [LARGE SCALE GENOMIC DNA]</scope>
    <source>
        <strain evidence="5">208</strain>
    </source>
</reference>
<dbReference type="SUPFAM" id="SSF52172">
    <property type="entry name" value="CheY-like"/>
    <property type="match status" value="1"/>
</dbReference>
<protein>
    <submittedName>
        <fullName evidence="4">DNA-binding response regulator</fullName>
    </submittedName>
</protein>
<accession>A0A1V9FK70</accession>
<gene>
    <name evidence="4" type="ORF">A4R26_22545</name>
</gene>
<dbReference type="EMBL" id="LWBP01000187">
    <property type="protein sequence ID" value="OQP58748.1"/>
    <property type="molecule type" value="Genomic_DNA"/>
</dbReference>
<comment type="caution">
    <text evidence="4">The sequence shown here is derived from an EMBL/GenBank/DDBJ whole genome shotgun (WGS) entry which is preliminary data.</text>
</comment>
<dbReference type="SMART" id="SM00448">
    <property type="entry name" value="REC"/>
    <property type="match status" value="1"/>
</dbReference>
<dbReference type="Pfam" id="PF00072">
    <property type="entry name" value="Response_reg"/>
    <property type="match status" value="1"/>
</dbReference>
<organism evidence="4 5">
    <name type="scientific">Niastella populi</name>
    <dbReference type="NCBI Taxonomy" id="550983"/>
    <lineage>
        <taxon>Bacteria</taxon>
        <taxon>Pseudomonadati</taxon>
        <taxon>Bacteroidota</taxon>
        <taxon>Chitinophagia</taxon>
        <taxon>Chitinophagales</taxon>
        <taxon>Chitinophagaceae</taxon>
        <taxon>Niastella</taxon>
    </lineage>
</organism>
<keyword evidence="4" id="KW-0238">DNA-binding</keyword>
<dbReference type="STRING" id="550983.A4R26_22545"/>
<dbReference type="Gene3D" id="3.40.50.2300">
    <property type="match status" value="1"/>
</dbReference>
<dbReference type="PANTHER" id="PTHR37299">
    <property type="entry name" value="TRANSCRIPTIONAL REGULATOR-RELATED"/>
    <property type="match status" value="1"/>
</dbReference>
<dbReference type="InterPro" id="IPR001789">
    <property type="entry name" value="Sig_transdc_resp-reg_receiver"/>
</dbReference>
<dbReference type="InterPro" id="IPR011006">
    <property type="entry name" value="CheY-like_superfamily"/>
</dbReference>
<dbReference type="Pfam" id="PF04397">
    <property type="entry name" value="LytTR"/>
    <property type="match status" value="1"/>
</dbReference>
<dbReference type="SMART" id="SM00850">
    <property type="entry name" value="LytTR"/>
    <property type="match status" value="1"/>
</dbReference>
<dbReference type="AlphaFoldDB" id="A0A1V9FK70"/>
<name>A0A1V9FK70_9BACT</name>
<keyword evidence="1" id="KW-0597">Phosphoprotein</keyword>
<keyword evidence="5" id="KW-1185">Reference proteome</keyword>
<feature type="modified residue" description="4-aspartylphosphate" evidence="1">
    <location>
        <position position="59"/>
    </location>
</feature>
<feature type="domain" description="HTH LytTR-type" evidence="3">
    <location>
        <begin position="140"/>
        <end position="239"/>
    </location>
</feature>
<dbReference type="PROSITE" id="PS50110">
    <property type="entry name" value="RESPONSE_REGULATORY"/>
    <property type="match status" value="1"/>
</dbReference>
<dbReference type="GO" id="GO:0000156">
    <property type="term" value="F:phosphorelay response regulator activity"/>
    <property type="evidence" value="ECO:0007669"/>
    <property type="project" value="InterPro"/>
</dbReference>
<evidence type="ECO:0000259" key="3">
    <source>
        <dbReference type="PROSITE" id="PS50930"/>
    </source>
</evidence>
<evidence type="ECO:0000313" key="4">
    <source>
        <dbReference type="EMBL" id="OQP58748.1"/>
    </source>
</evidence>
<sequence length="240" mass="27188">MSLAPPYKCIIADDDEVDRLTTLSFVRKYPFLEIAGVYASSEAALAEIKNTPVQVLFLDIDMPGLNGLDLRRQLLQTPACIFITAFPDYAVEGFELAALDFLVKPVKAERFAHTMNRLQDYLEVKHKAALFECSIGGDTIFIKEGHVQIKIKLHEIVYLEALKDYTQVVTTTKKYCVLYTLGNLLKEAAFNSFIRIHRSYAVQKHFIDRVSVNQVLLHTAISLPVGRSYKESLEELITKN</sequence>
<dbReference type="PROSITE" id="PS50930">
    <property type="entry name" value="HTH_LYTTR"/>
    <property type="match status" value="1"/>
</dbReference>